<evidence type="ECO:0000313" key="2">
    <source>
        <dbReference type="Proteomes" id="UP000178098"/>
    </source>
</evidence>
<comment type="caution">
    <text evidence="1">The sequence shown here is derived from an EMBL/GenBank/DDBJ whole genome shotgun (WGS) entry which is preliminary data.</text>
</comment>
<reference evidence="1 2" key="1">
    <citation type="journal article" date="2016" name="Nat. Commun.">
        <title>Thousands of microbial genomes shed light on interconnected biogeochemical processes in an aquifer system.</title>
        <authorList>
            <person name="Anantharaman K."/>
            <person name="Brown C.T."/>
            <person name="Hug L.A."/>
            <person name="Sharon I."/>
            <person name="Castelle C.J."/>
            <person name="Probst A.J."/>
            <person name="Thomas B.C."/>
            <person name="Singh A."/>
            <person name="Wilkins M.J."/>
            <person name="Karaoz U."/>
            <person name="Brodie E.L."/>
            <person name="Williams K.H."/>
            <person name="Hubbard S.S."/>
            <person name="Banfield J.F."/>
        </authorList>
    </citation>
    <scope>NUCLEOTIDE SEQUENCE [LARGE SCALE GENOMIC DNA]</scope>
</reference>
<evidence type="ECO:0000313" key="1">
    <source>
        <dbReference type="EMBL" id="OGK31441.1"/>
    </source>
</evidence>
<accession>A0A1F7HJS0</accession>
<protein>
    <submittedName>
        <fullName evidence="1">Uncharacterized protein</fullName>
    </submittedName>
</protein>
<organism evidence="1 2">
    <name type="scientific">Candidatus Roizmanbacteria bacterium RIFCSPHIGHO2_02_FULL_43_11</name>
    <dbReference type="NCBI Taxonomy" id="1802043"/>
    <lineage>
        <taxon>Bacteria</taxon>
        <taxon>Candidatus Roizmaniibacteriota</taxon>
    </lineage>
</organism>
<dbReference type="EMBL" id="MFZT01000016">
    <property type="protein sequence ID" value="OGK31441.1"/>
    <property type="molecule type" value="Genomic_DNA"/>
</dbReference>
<proteinExistence type="predicted"/>
<name>A0A1F7HJS0_9BACT</name>
<gene>
    <name evidence="1" type="ORF">A3D08_02340</name>
</gene>
<sequence length="114" mass="12716">MWKRRKFLLLSGVALIFILLSLVNISSQIYTFSSRAQTPVMMKSIVQNSVEPIPIDSTKLPRCVTDGEYLLQPDGQVCYARFICILGKEHILQNQNCGSLNEHIQQAAALCGCS</sequence>
<dbReference type="AlphaFoldDB" id="A0A1F7HJS0"/>
<dbReference type="Proteomes" id="UP000178098">
    <property type="component" value="Unassembled WGS sequence"/>
</dbReference>